<dbReference type="AlphaFoldDB" id="A0A7E4V5H5"/>
<dbReference type="PROSITE" id="PS01206">
    <property type="entry name" value="ASC"/>
    <property type="match status" value="1"/>
</dbReference>
<keyword evidence="11 13" id="KW-0739">Sodium transport</keyword>
<dbReference type="Gene3D" id="2.60.470.10">
    <property type="entry name" value="Acid-sensing ion channels like domains"/>
    <property type="match status" value="1"/>
</dbReference>
<reference evidence="16" key="2">
    <citation type="submission" date="2020-10" db="UniProtKB">
        <authorList>
            <consortium name="WormBaseParasite"/>
        </authorList>
    </citation>
    <scope>IDENTIFICATION</scope>
</reference>
<evidence type="ECO:0000313" key="15">
    <source>
        <dbReference type="Proteomes" id="UP000492821"/>
    </source>
</evidence>
<keyword evidence="4 13" id="KW-0894">Sodium channel</keyword>
<keyword evidence="3 13" id="KW-0813">Transport</keyword>
<dbReference type="Pfam" id="PF00858">
    <property type="entry name" value="ASC"/>
    <property type="match status" value="1"/>
</dbReference>
<proteinExistence type="inferred from homology"/>
<dbReference type="GO" id="GO:0005886">
    <property type="term" value="C:plasma membrane"/>
    <property type="evidence" value="ECO:0007669"/>
    <property type="project" value="TreeGrafter"/>
</dbReference>
<dbReference type="PRINTS" id="PR01078">
    <property type="entry name" value="AMINACHANNEL"/>
</dbReference>
<dbReference type="InterPro" id="IPR001873">
    <property type="entry name" value="ENaC"/>
</dbReference>
<evidence type="ECO:0000256" key="3">
    <source>
        <dbReference type="ARBA" id="ARBA00022448"/>
    </source>
</evidence>
<keyword evidence="5 13" id="KW-0812">Transmembrane</keyword>
<dbReference type="Proteomes" id="UP000492821">
    <property type="component" value="Unassembled WGS sequence"/>
</dbReference>
<evidence type="ECO:0000256" key="5">
    <source>
        <dbReference type="ARBA" id="ARBA00022692"/>
    </source>
</evidence>
<reference evidence="15" key="1">
    <citation type="journal article" date="2013" name="Genetics">
        <title>The draft genome and transcriptome of Panagrellus redivivus are shaped by the harsh demands of a free-living lifestyle.</title>
        <authorList>
            <person name="Srinivasan J."/>
            <person name="Dillman A.R."/>
            <person name="Macchietto M.G."/>
            <person name="Heikkinen L."/>
            <person name="Lakso M."/>
            <person name="Fracchia K.M."/>
            <person name="Antoshechkin I."/>
            <person name="Mortazavi A."/>
            <person name="Wong G."/>
            <person name="Sternberg P.W."/>
        </authorList>
    </citation>
    <scope>NUCLEOTIDE SEQUENCE [LARGE SCALE GENOMIC DNA]</scope>
    <source>
        <strain evidence="15">MT8872</strain>
    </source>
</reference>
<dbReference type="PANTHER" id="PTHR11690">
    <property type="entry name" value="AMILORIDE-SENSITIVE SODIUM CHANNEL-RELATED"/>
    <property type="match status" value="1"/>
</dbReference>
<comment type="subcellular location">
    <subcellularLocation>
        <location evidence="1">Membrane</location>
        <topology evidence="1">Multi-pass membrane protein</topology>
    </subcellularLocation>
</comment>
<dbReference type="Gene3D" id="1.10.287.770">
    <property type="entry name" value="YojJ-like"/>
    <property type="match status" value="1"/>
</dbReference>
<evidence type="ECO:0000256" key="7">
    <source>
        <dbReference type="ARBA" id="ARBA00023053"/>
    </source>
</evidence>
<evidence type="ECO:0000256" key="6">
    <source>
        <dbReference type="ARBA" id="ARBA00022989"/>
    </source>
</evidence>
<keyword evidence="12 13" id="KW-0407">Ion channel</keyword>
<evidence type="ECO:0000313" key="16">
    <source>
        <dbReference type="WBParaSite" id="Pan_g1686.t1"/>
    </source>
</evidence>
<evidence type="ECO:0000256" key="14">
    <source>
        <dbReference type="SAM" id="Phobius"/>
    </source>
</evidence>
<dbReference type="PANTHER" id="PTHR11690:SF153">
    <property type="entry name" value="AMILORIDE-SENSITIVE SODIUM CHANNEL"/>
    <property type="match status" value="1"/>
</dbReference>
<feature type="transmembrane region" description="Helical" evidence="14">
    <location>
        <begin position="445"/>
        <end position="471"/>
    </location>
</feature>
<feature type="transmembrane region" description="Helical" evidence="14">
    <location>
        <begin position="37"/>
        <end position="55"/>
    </location>
</feature>
<evidence type="ECO:0000256" key="10">
    <source>
        <dbReference type="ARBA" id="ARBA00023180"/>
    </source>
</evidence>
<evidence type="ECO:0000256" key="12">
    <source>
        <dbReference type="ARBA" id="ARBA00023303"/>
    </source>
</evidence>
<evidence type="ECO:0000256" key="13">
    <source>
        <dbReference type="RuleBase" id="RU000679"/>
    </source>
</evidence>
<protein>
    <submittedName>
        <fullName evidence="16">Ion channel</fullName>
    </submittedName>
</protein>
<evidence type="ECO:0000256" key="2">
    <source>
        <dbReference type="ARBA" id="ARBA00007193"/>
    </source>
</evidence>
<comment type="similarity">
    <text evidence="2 13">Belongs to the amiloride-sensitive sodium channel (TC 1.A.6) family.</text>
</comment>
<dbReference type="WBParaSite" id="Pan_g1686.t1">
    <property type="protein sequence ID" value="Pan_g1686.t1"/>
    <property type="gene ID" value="Pan_g1686"/>
</dbReference>
<keyword evidence="9 14" id="KW-0472">Membrane</keyword>
<organism evidence="15 16">
    <name type="scientific">Panagrellus redivivus</name>
    <name type="common">Microworm</name>
    <dbReference type="NCBI Taxonomy" id="6233"/>
    <lineage>
        <taxon>Eukaryota</taxon>
        <taxon>Metazoa</taxon>
        <taxon>Ecdysozoa</taxon>
        <taxon>Nematoda</taxon>
        <taxon>Chromadorea</taxon>
        <taxon>Rhabditida</taxon>
        <taxon>Tylenchina</taxon>
        <taxon>Panagrolaimomorpha</taxon>
        <taxon>Panagrolaimoidea</taxon>
        <taxon>Panagrolaimidae</taxon>
        <taxon>Panagrellus</taxon>
    </lineage>
</organism>
<evidence type="ECO:0000256" key="9">
    <source>
        <dbReference type="ARBA" id="ARBA00023136"/>
    </source>
</evidence>
<evidence type="ECO:0000256" key="11">
    <source>
        <dbReference type="ARBA" id="ARBA00023201"/>
    </source>
</evidence>
<evidence type="ECO:0000256" key="4">
    <source>
        <dbReference type="ARBA" id="ARBA00022461"/>
    </source>
</evidence>
<name>A0A7E4V5H5_PANRE</name>
<sequence>MKPFWKGIASICIDFSAWTTTHGVPHIGLAKSTVLRVIWSIIFCACVFMFVYQFITIITKFLSYPVNVDTSLSYGSRVFPTVTICNLNAYKVNAVGSNTALANLVTAYQSTNANANYGFTSNPFYDKVIRTVKWMNLFFNDIVSQDETYGTTYTYDDLFISCSYNTNTCNGSDFVSYYDPFYGKCYTFNSEGTQTSSRAGPLYGLSLLLRTNQAQYLPWTVSAGAVFYAYDKDDLPFMYTFGYQASTGMASSVGLRYVEKTKLSAPYSTCTDKGSSQPIYYETDTYQLEACIQSCIQDEIIATCGCYDPTFGVADDANSTCCYTSDLVTTNTNVDCILTIVNADGITGYNVFDECDCPQACTASNYEITLSTAYWPANAYTPTECIDSESDYIYWTKGNTNSCTTWYRDNTVYLEIFYEEMSYQVLTESAAYTLLNVISDTGGQVGLWLGMSVVSLIEILTLILVLICYCITRPKDAYLSEFDDNDLMKQLHEERKAQQAKDLQQKQKLDAKDLYDESHDMPLPPAVQHAK</sequence>
<dbReference type="GO" id="GO:0015280">
    <property type="term" value="F:ligand-gated sodium channel activity"/>
    <property type="evidence" value="ECO:0007669"/>
    <property type="project" value="TreeGrafter"/>
</dbReference>
<keyword evidence="15" id="KW-1185">Reference proteome</keyword>
<keyword evidence="10" id="KW-0325">Glycoprotein</keyword>
<keyword evidence="8 13" id="KW-0406">Ion transport</keyword>
<accession>A0A7E4V5H5</accession>
<keyword evidence="7" id="KW-0915">Sodium</keyword>
<evidence type="ECO:0000256" key="8">
    <source>
        <dbReference type="ARBA" id="ARBA00023065"/>
    </source>
</evidence>
<keyword evidence="6 14" id="KW-1133">Transmembrane helix</keyword>
<dbReference type="InterPro" id="IPR020903">
    <property type="entry name" value="ENaC_CS"/>
</dbReference>
<evidence type="ECO:0000256" key="1">
    <source>
        <dbReference type="ARBA" id="ARBA00004141"/>
    </source>
</evidence>